<evidence type="ECO:0000313" key="11">
    <source>
        <dbReference type="EMBL" id="QGM96788.1"/>
    </source>
</evidence>
<dbReference type="GO" id="GO:0005886">
    <property type="term" value="C:plasma membrane"/>
    <property type="evidence" value="ECO:0007669"/>
    <property type="project" value="UniProtKB-SubCell"/>
</dbReference>
<feature type="transmembrane region" description="Helical" evidence="9">
    <location>
        <begin position="12"/>
        <end position="33"/>
    </location>
</feature>
<dbReference type="AlphaFoldDB" id="A0A6B8M3A1"/>
<dbReference type="Gene3D" id="3.30.70.1440">
    <property type="entry name" value="Multidrug efflux transporter AcrB pore domain"/>
    <property type="match status" value="1"/>
</dbReference>
<comment type="subcellular location">
    <subcellularLocation>
        <location evidence="1 9">Cell inner membrane</location>
        <topology evidence="1 9">Multi-pass membrane protein</topology>
    </subcellularLocation>
</comment>
<evidence type="ECO:0000256" key="4">
    <source>
        <dbReference type="ARBA" id="ARBA00022475"/>
    </source>
</evidence>
<dbReference type="InterPro" id="IPR001036">
    <property type="entry name" value="Acrflvin-R"/>
</dbReference>
<name>A0A6B8M3A1_9HYPH</name>
<dbReference type="SUPFAM" id="SSF82866">
    <property type="entry name" value="Multidrug efflux transporter AcrB transmembrane domain"/>
    <property type="match status" value="2"/>
</dbReference>
<dbReference type="PANTHER" id="PTHR32063">
    <property type="match status" value="1"/>
</dbReference>
<dbReference type="Gene3D" id="1.20.1640.10">
    <property type="entry name" value="Multidrug efflux transporter AcrB transmembrane domain"/>
    <property type="match status" value="2"/>
</dbReference>
<dbReference type="InterPro" id="IPR027463">
    <property type="entry name" value="AcrB_DN_DC_subdom"/>
</dbReference>
<keyword evidence="5 9" id="KW-0997">Cell inner membrane</keyword>
<evidence type="ECO:0000256" key="10">
    <source>
        <dbReference type="SAM" id="MobiDB-lite"/>
    </source>
</evidence>
<dbReference type="InterPro" id="IPR004764">
    <property type="entry name" value="MdtF-like"/>
</dbReference>
<feature type="transmembrane region" description="Helical" evidence="9">
    <location>
        <begin position="441"/>
        <end position="463"/>
    </location>
</feature>
<evidence type="ECO:0000256" key="9">
    <source>
        <dbReference type="RuleBase" id="RU364070"/>
    </source>
</evidence>
<feature type="transmembrane region" description="Helical" evidence="9">
    <location>
        <begin position="540"/>
        <end position="559"/>
    </location>
</feature>
<dbReference type="PANTHER" id="PTHR32063:SF13">
    <property type="entry name" value="MULTIDRUG EFFLUX PUMP SUBUNIT ACRB-RELATED"/>
    <property type="match status" value="1"/>
</dbReference>
<evidence type="ECO:0000256" key="7">
    <source>
        <dbReference type="ARBA" id="ARBA00022989"/>
    </source>
</evidence>
<evidence type="ECO:0000256" key="2">
    <source>
        <dbReference type="ARBA" id="ARBA00010942"/>
    </source>
</evidence>
<evidence type="ECO:0000256" key="3">
    <source>
        <dbReference type="ARBA" id="ARBA00022448"/>
    </source>
</evidence>
<feature type="transmembrane region" description="Helical" evidence="9">
    <location>
        <begin position="344"/>
        <end position="363"/>
    </location>
</feature>
<proteinExistence type="inferred from homology"/>
<dbReference type="GO" id="GO:0009636">
    <property type="term" value="P:response to toxic substance"/>
    <property type="evidence" value="ECO:0007669"/>
    <property type="project" value="UniProtKB-ARBA"/>
</dbReference>
<feature type="transmembrane region" description="Helical" evidence="9">
    <location>
        <begin position="978"/>
        <end position="1000"/>
    </location>
</feature>
<feature type="transmembrane region" description="Helical" evidence="9">
    <location>
        <begin position="370"/>
        <end position="392"/>
    </location>
</feature>
<dbReference type="Pfam" id="PF00873">
    <property type="entry name" value="ACR_tran"/>
    <property type="match status" value="1"/>
</dbReference>
<sequence length="1074" mass="114562">MMSKFFIERPVLANVIAILLVVIGGVALFNLPISQYPNIVPPTVQVTARYPGASPQTVIDTVALPIELQVNGVDGMLYMQSTSASDGTYALTVTFKIGMDPDTAQVLVQNRVSNALASLPAAVQAQGVSVNKKSTAILQIITLTAPNGTHDAIFLSNYATINLVNELSRLPGVGNVNVFGSGKYAMRVWMDPEKLHAFGLQPSDVVKAIQQQSQIVASGQTGMPPAPGSQDFQYTIDIQSRLDDPSEFANIIVKAQTAQGGRLVRVKDIGRIELGSQNYSQQTFVDGKPAALIAIYQTPDANSIQVGKEVGAKMEELSRRFPSDLVYGIPYNTTIFVKASIDEVYHTLYEAGFLVLVVILFFLQNFRATLVPATTVPITIIGAFAAMAGLGYTVNLSTLFGIVLAIGIVVDDAIVITEAVSADIERGMSSHDAAIKAMSELMGPIIGITLVLMAVFLPAAFLPGLTGRMLAQFAVVIAATALISAINAATLKPTQCALWLRPAVPPEERNAVYRSFNAIYNPLEAAYTRLVERLVEHSRLVVIAGLITSVIGVIGIARLPTAFIPNEDQGFAMTAVQLPEGAALGRTINVLKQAGDIALATPGVKKIITIAGISVLDNSATLANAGVNYVIFDDWEERGKKKGEDLLSLVMGLQKKVEQIPEGRAFMLAPPPIQGIGNAGGFQMQLELLGGSFSYPRLAEGANGVVGAAQDSPVMQRVLTTFREAAPHVEMQVDRVQAETLRVPVGDVFSTLTSYVGSTYVNQFVKFGLPLQVYVQADSRYRLQPDDLLSMYVRSQDGNMIPLSTLARLKETSAPPLITLYNLYPSATIVGSPMRGFSSGQAMGEMESLAKKRLPNDIAFEWSAISYQEKITGNLLYWAFGLSVLLVYLVLAGQYESWILPLAVIAAVPLALIGPMLTLTGLGVDNNLYVQIGLMLLIALSAKNGILIVEVAREHRIFGGKPIIEAAIDAARIRFRPILMTSFAFILGVVPLAIATGAGANARRSLGISVLTGMLSSTCLAVLFVPAFFVVLQQFDEAWKRRKQSAGAAGAGAPPSAAEAEAVGGSVVAPPTGE</sequence>
<evidence type="ECO:0000256" key="6">
    <source>
        <dbReference type="ARBA" id="ARBA00022692"/>
    </source>
</evidence>
<dbReference type="GO" id="GO:0042910">
    <property type="term" value="F:xenobiotic transmembrane transporter activity"/>
    <property type="evidence" value="ECO:0007669"/>
    <property type="project" value="TreeGrafter"/>
</dbReference>
<dbReference type="Gene3D" id="3.30.70.1430">
    <property type="entry name" value="Multidrug efflux transporter AcrB pore domain"/>
    <property type="match status" value="2"/>
</dbReference>
<keyword evidence="3 9" id="KW-0813">Transport</keyword>
<evidence type="ECO:0000313" key="12">
    <source>
        <dbReference type="Proteomes" id="UP000422569"/>
    </source>
</evidence>
<feature type="transmembrane region" description="Helical" evidence="9">
    <location>
        <begin position="469"/>
        <end position="491"/>
    </location>
</feature>
<evidence type="ECO:0000256" key="1">
    <source>
        <dbReference type="ARBA" id="ARBA00004429"/>
    </source>
</evidence>
<organism evidence="11 12">
    <name type="scientific">Methylocystis parvus</name>
    <dbReference type="NCBI Taxonomy" id="134"/>
    <lineage>
        <taxon>Bacteria</taxon>
        <taxon>Pseudomonadati</taxon>
        <taxon>Pseudomonadota</taxon>
        <taxon>Alphaproteobacteria</taxon>
        <taxon>Hyphomicrobiales</taxon>
        <taxon>Methylocystaceae</taxon>
        <taxon>Methylocystis</taxon>
    </lineage>
</organism>
<feature type="transmembrane region" description="Helical" evidence="9">
    <location>
        <begin position="875"/>
        <end position="891"/>
    </location>
</feature>
<keyword evidence="7 9" id="KW-1133">Transmembrane helix</keyword>
<dbReference type="KEGG" id="mpar:F7D14_04400"/>
<dbReference type="Gene3D" id="3.30.2090.10">
    <property type="entry name" value="Multidrug efflux transporter AcrB TolC docking domain, DN and DC subdomains"/>
    <property type="match status" value="2"/>
</dbReference>
<dbReference type="GO" id="GO:0015562">
    <property type="term" value="F:efflux transmembrane transporter activity"/>
    <property type="evidence" value="ECO:0007669"/>
    <property type="project" value="InterPro"/>
</dbReference>
<feature type="transmembrane region" description="Helical" evidence="9">
    <location>
        <begin position="928"/>
        <end position="949"/>
    </location>
</feature>
<dbReference type="Gene3D" id="3.30.70.1320">
    <property type="entry name" value="Multidrug efflux transporter AcrB pore domain like"/>
    <property type="match status" value="1"/>
</dbReference>
<accession>A0A6B8M3A1</accession>
<dbReference type="RefSeq" id="WP_020372436.1">
    <property type="nucleotide sequence ID" value="NZ_CP044331.1"/>
</dbReference>
<keyword evidence="6 9" id="KW-0812">Transmembrane</keyword>
<dbReference type="SUPFAM" id="SSF82714">
    <property type="entry name" value="Multidrug efflux transporter AcrB TolC docking domain, DN and DC subdomains"/>
    <property type="match status" value="2"/>
</dbReference>
<evidence type="ECO:0000256" key="8">
    <source>
        <dbReference type="ARBA" id="ARBA00023136"/>
    </source>
</evidence>
<gene>
    <name evidence="11" type="ORF">F7D14_04400</name>
</gene>
<feature type="transmembrane region" description="Helical" evidence="9">
    <location>
        <begin position="898"/>
        <end position="922"/>
    </location>
</feature>
<feature type="transmembrane region" description="Helical" evidence="9">
    <location>
        <begin position="1006"/>
        <end position="1032"/>
    </location>
</feature>
<dbReference type="Proteomes" id="UP000422569">
    <property type="component" value="Chromosome"/>
</dbReference>
<dbReference type="SUPFAM" id="SSF82693">
    <property type="entry name" value="Multidrug efflux transporter AcrB pore domain, PN1, PN2, PC1 and PC2 subdomains"/>
    <property type="match status" value="4"/>
</dbReference>
<reference evidence="11 12" key="1">
    <citation type="submission" date="2019-09" db="EMBL/GenBank/DDBJ databases">
        <title>Isolation and complete genome sequencing of Methylocystis species.</title>
        <authorList>
            <person name="Rumah B.L."/>
            <person name="Stead C.E."/>
            <person name="Stevens B.C."/>
            <person name="Minton N.P."/>
            <person name="Grosse-Honebrink A."/>
            <person name="Zhang Y."/>
        </authorList>
    </citation>
    <scope>NUCLEOTIDE SEQUENCE [LARGE SCALE GENOMIC DNA]</scope>
    <source>
        <strain evidence="11 12">BRCS2</strain>
    </source>
</reference>
<comment type="similarity">
    <text evidence="2 9">Belongs to the resistance-nodulation-cell division (RND) (TC 2.A.6) family.</text>
</comment>
<evidence type="ECO:0000256" key="5">
    <source>
        <dbReference type="ARBA" id="ARBA00022519"/>
    </source>
</evidence>
<feature type="region of interest" description="Disordered" evidence="10">
    <location>
        <begin position="1046"/>
        <end position="1074"/>
    </location>
</feature>
<protein>
    <recommendedName>
        <fullName evidence="9">Efflux pump membrane transporter</fullName>
    </recommendedName>
</protein>
<dbReference type="FunFam" id="3.30.70.1430:FF:000001">
    <property type="entry name" value="Efflux pump membrane transporter"/>
    <property type="match status" value="1"/>
</dbReference>
<feature type="transmembrane region" description="Helical" evidence="9">
    <location>
        <begin position="398"/>
        <end position="420"/>
    </location>
</feature>
<dbReference type="NCBIfam" id="TIGR00915">
    <property type="entry name" value="2A0602"/>
    <property type="match status" value="1"/>
</dbReference>
<dbReference type="EMBL" id="CP044331">
    <property type="protein sequence ID" value="QGM96788.1"/>
    <property type="molecule type" value="Genomic_DNA"/>
</dbReference>
<keyword evidence="8 9" id="KW-0472">Membrane</keyword>
<keyword evidence="4" id="KW-1003">Cell membrane</keyword>
<dbReference type="PRINTS" id="PR00702">
    <property type="entry name" value="ACRIFLAVINRP"/>
</dbReference>
<keyword evidence="12" id="KW-1185">Reference proteome</keyword>